<feature type="chain" id="PRO_5024389094" description="Exo-alpha-sialidase" evidence="1">
    <location>
        <begin position="21"/>
        <end position="276"/>
    </location>
</feature>
<evidence type="ECO:0000313" key="3">
    <source>
        <dbReference type="Proteomes" id="UP000324065"/>
    </source>
</evidence>
<evidence type="ECO:0008006" key="4">
    <source>
        <dbReference type="Google" id="ProtNLM"/>
    </source>
</evidence>
<proteinExistence type="predicted"/>
<dbReference type="Proteomes" id="UP000324065">
    <property type="component" value="Unassembled WGS sequence"/>
</dbReference>
<dbReference type="OrthoDB" id="9764804at2"/>
<keyword evidence="3" id="KW-1185">Reference proteome</keyword>
<feature type="signal peptide" evidence="1">
    <location>
        <begin position="1"/>
        <end position="20"/>
    </location>
</feature>
<sequence>MIALLCAPLGPLALAIPAQGAPCQPLATVADTSPLLTPDPAGEIRLALDEMTALPPRTVILAGAFYDPAGAVQPALLTSSDGGASWTTHPVRIPGAALRFLAVDRAASAWGIVSGTQEGTDSPLYLLRSRDGAETWCAISLAGLETLHGVDMFRMFDDRHGLLVMSEAPFGGDVQTYETRNGGEDWALLWRAHGPSPDAIDAPADDPDRPLPSPPHATLWRADADRLAAHALLRLQPDDDGYTIERREILGDGRWHPVSRIPAWYRGGDDALRPRP</sequence>
<evidence type="ECO:0000313" key="2">
    <source>
        <dbReference type="EMBL" id="KAA5606605.1"/>
    </source>
</evidence>
<gene>
    <name evidence="2" type="ORF">F1188_04505</name>
</gene>
<dbReference type="EMBL" id="VWPJ01000003">
    <property type="protein sequence ID" value="KAA5606605.1"/>
    <property type="molecule type" value="Genomic_DNA"/>
</dbReference>
<name>A0A5M6IFV3_9PROT</name>
<dbReference type="AlphaFoldDB" id="A0A5M6IFV3"/>
<evidence type="ECO:0000256" key="1">
    <source>
        <dbReference type="SAM" id="SignalP"/>
    </source>
</evidence>
<comment type="caution">
    <text evidence="2">The sequence shown here is derived from an EMBL/GenBank/DDBJ whole genome shotgun (WGS) entry which is preliminary data.</text>
</comment>
<protein>
    <recommendedName>
        <fullName evidence="4">Exo-alpha-sialidase</fullName>
    </recommendedName>
</protein>
<reference evidence="2 3" key="1">
    <citation type="submission" date="2019-09" db="EMBL/GenBank/DDBJ databases">
        <title>Genome sequence of Roseospira marina, one of the more divergent members of the non-sulfur purple photosynthetic bacterial family, the Rhodospirillaceae.</title>
        <authorList>
            <person name="Meyer T."/>
            <person name="Kyndt J."/>
        </authorList>
    </citation>
    <scope>NUCLEOTIDE SEQUENCE [LARGE SCALE GENOMIC DNA]</scope>
    <source>
        <strain evidence="2 3">DSM 15113</strain>
    </source>
</reference>
<keyword evidence="1" id="KW-0732">Signal</keyword>
<dbReference type="Gene3D" id="2.120.10.10">
    <property type="match status" value="1"/>
</dbReference>
<dbReference type="SUPFAM" id="SSF50939">
    <property type="entry name" value="Sialidases"/>
    <property type="match status" value="1"/>
</dbReference>
<accession>A0A5M6IFV3</accession>
<organism evidence="2 3">
    <name type="scientific">Roseospira marina</name>
    <dbReference type="NCBI Taxonomy" id="140057"/>
    <lineage>
        <taxon>Bacteria</taxon>
        <taxon>Pseudomonadati</taxon>
        <taxon>Pseudomonadota</taxon>
        <taxon>Alphaproteobacteria</taxon>
        <taxon>Rhodospirillales</taxon>
        <taxon>Rhodospirillaceae</taxon>
        <taxon>Roseospira</taxon>
    </lineage>
</organism>
<dbReference type="InterPro" id="IPR036278">
    <property type="entry name" value="Sialidase_sf"/>
</dbReference>
<dbReference type="RefSeq" id="WP_150061206.1">
    <property type="nucleotide sequence ID" value="NZ_JACHII010000005.1"/>
</dbReference>